<keyword evidence="7" id="KW-0539">Nucleus</keyword>
<dbReference type="WBParaSite" id="PDA_v2.g640.t1">
    <property type="protein sequence ID" value="PDA_v2.g640.t1"/>
    <property type="gene ID" value="PDA_v2.g640"/>
</dbReference>
<dbReference type="InterPro" id="IPR011990">
    <property type="entry name" value="TPR-like_helical_dom_sf"/>
</dbReference>
<dbReference type="GO" id="GO:0071014">
    <property type="term" value="C:post-mRNA release spliceosomal complex"/>
    <property type="evidence" value="ECO:0007669"/>
    <property type="project" value="TreeGrafter"/>
</dbReference>
<keyword evidence="11" id="KW-1185">Reference proteome</keyword>
<reference evidence="12" key="1">
    <citation type="submission" date="2022-11" db="UniProtKB">
        <authorList>
            <consortium name="WormBaseParasite"/>
        </authorList>
    </citation>
    <scope>IDENTIFICATION</scope>
</reference>
<dbReference type="SUPFAM" id="SSF48452">
    <property type="entry name" value="TPR-like"/>
    <property type="match status" value="1"/>
</dbReference>
<evidence type="ECO:0000256" key="2">
    <source>
        <dbReference type="ARBA" id="ARBA00008644"/>
    </source>
</evidence>
<name>A0A914QR79_9BILA</name>
<accession>A0A914QR79</accession>
<comment type="subcellular location">
    <subcellularLocation>
        <location evidence="1">Nucleus</location>
    </subcellularLocation>
</comment>
<feature type="compositionally biased region" description="Acidic residues" evidence="9">
    <location>
        <begin position="726"/>
        <end position="748"/>
    </location>
</feature>
<dbReference type="GO" id="GO:0071011">
    <property type="term" value="C:precatalytic spliceosome"/>
    <property type="evidence" value="ECO:0007669"/>
    <property type="project" value="TreeGrafter"/>
</dbReference>
<keyword evidence="4" id="KW-0747">Spliceosome</keyword>
<dbReference type="InterPro" id="IPR003107">
    <property type="entry name" value="HAT"/>
</dbReference>
<dbReference type="FunFam" id="1.25.40.10:FF:000075">
    <property type="entry name" value="Crooked neck pre-mRNA-splicing factor 1"/>
    <property type="match status" value="1"/>
</dbReference>
<evidence type="ECO:0000313" key="11">
    <source>
        <dbReference type="Proteomes" id="UP000887578"/>
    </source>
</evidence>
<dbReference type="InterPro" id="IPR055430">
    <property type="entry name" value="HAT_Syf1_CNRKL1_C"/>
</dbReference>
<dbReference type="FunFam" id="1.25.40.10:FF:000306">
    <property type="entry name" value="Cell cycle control protein cwf4"/>
    <property type="match status" value="1"/>
</dbReference>
<evidence type="ECO:0000256" key="7">
    <source>
        <dbReference type="ARBA" id="ARBA00023242"/>
    </source>
</evidence>
<evidence type="ECO:0000256" key="9">
    <source>
        <dbReference type="SAM" id="MobiDB-lite"/>
    </source>
</evidence>
<dbReference type="PANTHER" id="PTHR11246:SF3">
    <property type="entry name" value="CROOKED NECK-LIKE PROTEIN 1"/>
    <property type="match status" value="1"/>
</dbReference>
<sequence length="758" mass="90823">MPAMDFESSNKQIRLPKKAERVKNKAAAPLQITAEQLLREAKERELEIVPRAPRVRVNDPEEAAEQARKKRKEFEDNIRKNRNQIANWIKYAKWEESIGEIERSRSVFERGLDVDHRNITIWLQYAEMEMRNKQINHARNIWDRAVQILPRATQFWLKYTYMEELVENIPGARQVFERWMEWEPNEQAWQTYINFELRYKEIDRARDIYQRFLHVHDYKNWVRYARFEERFGYAGNARAAFEVAVEFFGDDNLDEQLLVQFAKFEERQNEVERARAIYQYGLDRLPSSKSKGIFDGLALHEKKYGERLRIENVILSKRKRKYEDQLAQNSYDYDTWFDYVNLLMNEQVPREDVEDVYERAIANIPPYEEKRYWRRYIYLWIYYAVYEELDCEDIERARDVYKACLEVIPHKQFTFAKIWIMFSQFEIRQLELTQARKIMGNAIGKCPKKKLFTSYIDMELRFREFDRCRTLYEKLVLFAPDNSSTWIKFAELESILGDVDRARAIFNMAIQQPALDMPEVLWKAYIDFEIEQEENDHVRRLYETLLERTNHIKVWISWTEFEIRIEAFDKARATFKRANDSLETSPAEERILLLDAWLEFERTHGSEEQKEAVEKLMPKRVKKRRPILAEDGTDAGWEEYFDYIFPQDQELNSESNRPGFNKEEASKVSFKLLEAARLWREKQAAQKENAIPAERDAESELPSISEQLHGNDDYEAVKRARKDDDGRGDEDSDVEMSSEDDIDEEEESQREKDESGSD</sequence>
<comment type="similarity">
    <text evidence="2">Belongs to the crooked-neck family.</text>
</comment>
<dbReference type="Proteomes" id="UP000887578">
    <property type="component" value="Unplaced"/>
</dbReference>
<protein>
    <submittedName>
        <fullName evidence="12">Crooked neck protein</fullName>
    </submittedName>
</protein>
<dbReference type="AlphaFoldDB" id="A0A914QR79"/>
<evidence type="ECO:0000259" key="10">
    <source>
        <dbReference type="Pfam" id="PF23231"/>
    </source>
</evidence>
<feature type="compositionally biased region" description="Basic and acidic residues" evidence="9">
    <location>
        <begin position="749"/>
        <end position="758"/>
    </location>
</feature>
<feature type="domain" description="Pre-mRNA-splicing factor Syf1/CRNKL1-like C-terminal HAT-repeats" evidence="10">
    <location>
        <begin position="87"/>
        <end position="305"/>
    </location>
</feature>
<keyword evidence="3" id="KW-0507">mRNA processing</keyword>
<dbReference type="Gene3D" id="1.25.40.10">
    <property type="entry name" value="Tetratricopeptide repeat domain"/>
    <property type="match status" value="3"/>
</dbReference>
<evidence type="ECO:0000256" key="1">
    <source>
        <dbReference type="ARBA" id="ARBA00004123"/>
    </source>
</evidence>
<evidence type="ECO:0000256" key="6">
    <source>
        <dbReference type="ARBA" id="ARBA00023187"/>
    </source>
</evidence>
<dbReference type="FunFam" id="1.25.40.10:FF:000796">
    <property type="entry name" value="Crooked neck pre-mRNA splicing factor 1"/>
    <property type="match status" value="1"/>
</dbReference>
<dbReference type="GO" id="GO:0000245">
    <property type="term" value="P:spliceosomal complex assembly"/>
    <property type="evidence" value="ECO:0007669"/>
    <property type="project" value="TreeGrafter"/>
</dbReference>
<feature type="region of interest" description="Disordered" evidence="9">
    <location>
        <begin position="686"/>
        <end position="758"/>
    </location>
</feature>
<keyword evidence="5" id="KW-0677">Repeat</keyword>
<comment type="function">
    <text evidence="8">Involved in pre-mRNA splicing and cell cycle progression. Required for the spliceosome assembly and initiation of the DNA replication.</text>
</comment>
<evidence type="ECO:0000313" key="12">
    <source>
        <dbReference type="WBParaSite" id="PDA_v2.g640.t1"/>
    </source>
</evidence>
<evidence type="ECO:0000256" key="8">
    <source>
        <dbReference type="ARBA" id="ARBA00037040"/>
    </source>
</evidence>
<dbReference type="SMART" id="SM00386">
    <property type="entry name" value="HAT"/>
    <property type="match status" value="14"/>
</dbReference>
<evidence type="ECO:0000256" key="4">
    <source>
        <dbReference type="ARBA" id="ARBA00022728"/>
    </source>
</evidence>
<dbReference type="Pfam" id="PF23231">
    <property type="entry name" value="HAT_Syf1_CNRKL1_C"/>
    <property type="match status" value="2"/>
</dbReference>
<organism evidence="11 12">
    <name type="scientific">Panagrolaimus davidi</name>
    <dbReference type="NCBI Taxonomy" id="227884"/>
    <lineage>
        <taxon>Eukaryota</taxon>
        <taxon>Metazoa</taxon>
        <taxon>Ecdysozoa</taxon>
        <taxon>Nematoda</taxon>
        <taxon>Chromadorea</taxon>
        <taxon>Rhabditida</taxon>
        <taxon>Tylenchina</taxon>
        <taxon>Panagrolaimomorpha</taxon>
        <taxon>Panagrolaimoidea</taxon>
        <taxon>Panagrolaimidae</taxon>
        <taxon>Panagrolaimus</taxon>
    </lineage>
</organism>
<dbReference type="GO" id="GO:0071007">
    <property type="term" value="C:U2-type catalytic step 2 spliceosome"/>
    <property type="evidence" value="ECO:0007669"/>
    <property type="project" value="TreeGrafter"/>
</dbReference>
<dbReference type="InterPro" id="IPR045075">
    <property type="entry name" value="Syf1-like"/>
</dbReference>
<feature type="compositionally biased region" description="Basic and acidic residues" evidence="9">
    <location>
        <begin position="709"/>
        <end position="725"/>
    </location>
</feature>
<evidence type="ECO:0000256" key="5">
    <source>
        <dbReference type="ARBA" id="ARBA00022737"/>
    </source>
</evidence>
<feature type="domain" description="Pre-mRNA-splicing factor Syf1/CRNKL1-like C-terminal HAT-repeats" evidence="10">
    <location>
        <begin position="335"/>
        <end position="541"/>
    </location>
</feature>
<keyword evidence="6" id="KW-0508">mRNA splicing</keyword>
<dbReference type="PANTHER" id="PTHR11246">
    <property type="entry name" value="PRE-MRNA SPLICING FACTOR"/>
    <property type="match status" value="1"/>
</dbReference>
<evidence type="ECO:0000256" key="3">
    <source>
        <dbReference type="ARBA" id="ARBA00022664"/>
    </source>
</evidence>
<proteinExistence type="inferred from homology"/>
<dbReference type="GO" id="GO:0000974">
    <property type="term" value="C:Prp19 complex"/>
    <property type="evidence" value="ECO:0007669"/>
    <property type="project" value="TreeGrafter"/>
</dbReference>